<reference evidence="2 3" key="1">
    <citation type="submission" date="2014-09" db="EMBL/GenBank/DDBJ databases">
        <title>Vibrio maritimus JCM 19235. (C45) whole genome shotgun sequence.</title>
        <authorList>
            <person name="Sawabe T."/>
            <person name="Meirelles P."/>
            <person name="Nakanishi M."/>
            <person name="Sayaka M."/>
            <person name="Hattori M."/>
            <person name="Ohkuma M."/>
        </authorList>
    </citation>
    <scope>NUCLEOTIDE SEQUENCE [LARGE SCALE GENOMIC DNA]</scope>
    <source>
        <strain evidence="3">JCM19235</strain>
    </source>
</reference>
<protein>
    <recommendedName>
        <fullName evidence="4">Outer membrane protein OmpT</fullName>
    </recommendedName>
</protein>
<dbReference type="InterPro" id="IPR031605">
    <property type="entry name" value="Porin_OmpG_1_2"/>
</dbReference>
<dbReference type="EMBL" id="BBMR01000006">
    <property type="protein sequence ID" value="GAL20663.1"/>
    <property type="molecule type" value="Genomic_DNA"/>
</dbReference>
<proteinExistence type="predicted"/>
<accession>A0A090S1I4</accession>
<evidence type="ECO:0000256" key="1">
    <source>
        <dbReference type="SAM" id="SignalP"/>
    </source>
</evidence>
<organism evidence="2 3">
    <name type="scientific">Vibrio maritimus</name>
    <dbReference type="NCBI Taxonomy" id="990268"/>
    <lineage>
        <taxon>Bacteria</taxon>
        <taxon>Pseudomonadati</taxon>
        <taxon>Pseudomonadota</taxon>
        <taxon>Gammaproteobacteria</taxon>
        <taxon>Vibrionales</taxon>
        <taxon>Vibrionaceae</taxon>
        <taxon>Vibrio</taxon>
    </lineage>
</organism>
<comment type="caution">
    <text evidence="2">The sequence shown here is derived from an EMBL/GenBank/DDBJ whole genome shotgun (WGS) entry which is preliminary data.</text>
</comment>
<dbReference type="AlphaFoldDB" id="A0A090S1I4"/>
<evidence type="ECO:0008006" key="4">
    <source>
        <dbReference type="Google" id="ProtNLM"/>
    </source>
</evidence>
<dbReference type="Proteomes" id="UP000029228">
    <property type="component" value="Unassembled WGS sequence"/>
</dbReference>
<gene>
    <name evidence="2" type="ORF">JCM19235_3665</name>
</gene>
<feature type="chain" id="PRO_5001862922" description="Outer membrane protein OmpT" evidence="1">
    <location>
        <begin position="23"/>
        <end position="346"/>
    </location>
</feature>
<name>A0A090S1I4_9VIBR</name>
<keyword evidence="3" id="KW-1185">Reference proteome</keyword>
<dbReference type="STRING" id="990268.JCM19235_3665"/>
<evidence type="ECO:0000313" key="2">
    <source>
        <dbReference type="EMBL" id="GAL20663.1"/>
    </source>
</evidence>
<keyword evidence="1" id="KW-0732">Signal</keyword>
<evidence type="ECO:0000313" key="3">
    <source>
        <dbReference type="Proteomes" id="UP000029228"/>
    </source>
</evidence>
<feature type="signal peptide" evidence="1">
    <location>
        <begin position="1"/>
        <end position="22"/>
    </location>
</feature>
<sequence length="346" mass="38857">MKNKAVVSTLICCTLFPTVVLAEESAADETLQAGSIPGEESPNDEALKDGSIQGIEQGLSKAELLTAVNVPKEEGRFHGTLGTNLEVEQVRRDDGINEGKVKYTFAQGSFRHDDLPGWDFGFYSGREYLYSGDLFSASYDRGTNAIQEVFVNRNYGFEKGNIGWGVALKSESIDERTTPEGKVFGSYQITDRLDIHGYAMYHVEIKQNRGNFNYWELEPGFGYKIADNSGAWLNFRLQQGEWVPKQGAKELETEWIIKPGVWYSWGKLSASLWGEFGKFEKEASATGAHLWTETYSKVGISANYPIAKNWRVFGETSYKWQDFKDGNDEEFGGYIPVFIAGINYSF</sequence>
<dbReference type="Pfam" id="PF16946">
    <property type="entry name" value="Porin_OmpG_1_2"/>
    <property type="match status" value="1"/>
</dbReference>
<dbReference type="OrthoDB" id="5864953at2"/>